<feature type="compositionally biased region" description="Basic and acidic residues" evidence="1">
    <location>
        <begin position="391"/>
        <end position="407"/>
    </location>
</feature>
<keyword evidence="4" id="KW-1185">Reference proteome</keyword>
<organism evidence="3 4">
    <name type="scientific">Larkinella insperata</name>
    <dbReference type="NCBI Taxonomy" id="332158"/>
    <lineage>
        <taxon>Bacteria</taxon>
        <taxon>Pseudomonadati</taxon>
        <taxon>Bacteroidota</taxon>
        <taxon>Cytophagia</taxon>
        <taxon>Cytophagales</taxon>
        <taxon>Spirosomataceae</taxon>
        <taxon>Larkinella</taxon>
    </lineage>
</organism>
<accession>A0ABW3Q367</accession>
<reference evidence="4" key="1">
    <citation type="journal article" date="2019" name="Int. J. Syst. Evol. Microbiol.">
        <title>The Global Catalogue of Microorganisms (GCM) 10K type strain sequencing project: providing services to taxonomists for standard genome sequencing and annotation.</title>
        <authorList>
            <consortium name="The Broad Institute Genomics Platform"/>
            <consortium name="The Broad Institute Genome Sequencing Center for Infectious Disease"/>
            <person name="Wu L."/>
            <person name="Ma J."/>
        </authorList>
    </citation>
    <scope>NUCLEOTIDE SEQUENCE [LARGE SCALE GENOMIC DNA]</scope>
    <source>
        <strain evidence="4">CCUG 55608</strain>
    </source>
</reference>
<protein>
    <submittedName>
        <fullName evidence="3">Relaxase/mobilization nuclease domain-containing protein</fullName>
    </submittedName>
</protein>
<dbReference type="Pfam" id="PF03432">
    <property type="entry name" value="Relaxase"/>
    <property type="match status" value="1"/>
</dbReference>
<sequence length="416" mass="46708">MVARISTGANPRGAVYYNEEKVEKGEADRLALRNYFTIHGDPLTLQKQQVAHVLEQQAALNERVSKPTFHVSLSLAPGEKPSSDELLSLADMYMIGMGFGRQPYAVYQHHDTDHTHIHIVSIRVDENGKRISDKFEREKSNTLRQQLEKEFGLVQAEKVARKPMMQEIKPVHYGQGDLKRDLTNVVLTVLNNYRFSSMAQYNQLLGMYNVKAVEVPLEGKKPGLVYTVANEQERQGVGFKASSLRQQPTRDAVERRINSGKKVKGDAAPRIRKIIESRLEESTGWVAFQQSLLRANIRVVPHQGKDGNLFGISFIDEKQKAIYSGSELGKGVSAAALKNKLGEEFKVAPEQDITSAKDRAVSRDFVPQTGHTQPEAEAEQKLLTARDLLHAVGHGDDQHESEQELKKMIRKKGPRL</sequence>
<dbReference type="EMBL" id="JBHTLP010000003">
    <property type="protein sequence ID" value="MFD1140814.1"/>
    <property type="molecule type" value="Genomic_DNA"/>
</dbReference>
<evidence type="ECO:0000313" key="3">
    <source>
        <dbReference type="EMBL" id="MFD1140814.1"/>
    </source>
</evidence>
<dbReference type="InterPro" id="IPR005094">
    <property type="entry name" value="Endonuclease_MobA/VirD2"/>
</dbReference>
<evidence type="ECO:0000256" key="1">
    <source>
        <dbReference type="SAM" id="MobiDB-lite"/>
    </source>
</evidence>
<gene>
    <name evidence="3" type="ORF">ACFQ4C_06830</name>
</gene>
<evidence type="ECO:0000259" key="2">
    <source>
        <dbReference type="Pfam" id="PF03432"/>
    </source>
</evidence>
<feature type="domain" description="MobA/VirD2-like nuclease" evidence="2">
    <location>
        <begin position="45"/>
        <end position="153"/>
    </location>
</feature>
<evidence type="ECO:0000313" key="4">
    <source>
        <dbReference type="Proteomes" id="UP001597116"/>
    </source>
</evidence>
<dbReference type="Proteomes" id="UP001597116">
    <property type="component" value="Unassembled WGS sequence"/>
</dbReference>
<proteinExistence type="predicted"/>
<name>A0ABW3Q367_9BACT</name>
<comment type="caution">
    <text evidence="3">The sequence shown here is derived from an EMBL/GenBank/DDBJ whole genome shotgun (WGS) entry which is preliminary data.</text>
</comment>
<feature type="region of interest" description="Disordered" evidence="1">
    <location>
        <begin position="391"/>
        <end position="416"/>
    </location>
</feature>
<dbReference type="RefSeq" id="WP_379883922.1">
    <property type="nucleotide sequence ID" value="NZ_JBHTLP010000003.1"/>
</dbReference>